<dbReference type="OrthoDB" id="3262301at2759"/>
<dbReference type="Proteomes" id="UP000287166">
    <property type="component" value="Unassembled WGS sequence"/>
</dbReference>
<evidence type="ECO:0000313" key="1">
    <source>
        <dbReference type="EMBL" id="GBE83108.1"/>
    </source>
</evidence>
<name>A0A401GLQ2_9APHY</name>
<sequence>MPPQLKFNSYGVPYLVEFSDVAFRAGSRSDLRSASPSLHPYPSSTTLTAASTETLANPEGDGLYIQFASHKPHQPHKLSDGRLLRLKHRIAKAVVAAGMDSSPAADVYKSIDQIPSGRLSRSTIQSLDVAYGDHSGALFRGTYGQVMSALTAVGLTTTPCTETGVKSATRLGALFVAKPTEQGIVELRKLTLWA</sequence>
<dbReference type="EMBL" id="BFAD01000005">
    <property type="protein sequence ID" value="GBE83108.1"/>
    <property type="molecule type" value="Genomic_DNA"/>
</dbReference>
<reference evidence="1 2" key="1">
    <citation type="journal article" date="2018" name="Sci. Rep.">
        <title>Genome sequence of the cauliflower mushroom Sparassis crispa (Hanabiratake) and its association with beneficial usage.</title>
        <authorList>
            <person name="Kiyama R."/>
            <person name="Furutani Y."/>
            <person name="Kawaguchi K."/>
            <person name="Nakanishi T."/>
        </authorList>
    </citation>
    <scope>NUCLEOTIDE SEQUENCE [LARGE SCALE GENOMIC DNA]</scope>
</reference>
<keyword evidence="2" id="KW-1185">Reference proteome</keyword>
<dbReference type="GeneID" id="38780025"/>
<gene>
    <name evidence="1" type="ORF">SCP_0501550</name>
</gene>
<dbReference type="RefSeq" id="XP_027614021.1">
    <property type="nucleotide sequence ID" value="XM_027758220.1"/>
</dbReference>
<dbReference type="AlphaFoldDB" id="A0A401GLQ2"/>
<accession>A0A401GLQ2</accession>
<dbReference type="InParanoid" id="A0A401GLQ2"/>
<protein>
    <submittedName>
        <fullName evidence="1">Uncharacterized protein</fullName>
    </submittedName>
</protein>
<organism evidence="1 2">
    <name type="scientific">Sparassis crispa</name>
    <dbReference type="NCBI Taxonomy" id="139825"/>
    <lineage>
        <taxon>Eukaryota</taxon>
        <taxon>Fungi</taxon>
        <taxon>Dikarya</taxon>
        <taxon>Basidiomycota</taxon>
        <taxon>Agaricomycotina</taxon>
        <taxon>Agaricomycetes</taxon>
        <taxon>Polyporales</taxon>
        <taxon>Sparassidaceae</taxon>
        <taxon>Sparassis</taxon>
    </lineage>
</organism>
<evidence type="ECO:0000313" key="2">
    <source>
        <dbReference type="Proteomes" id="UP000287166"/>
    </source>
</evidence>
<comment type="caution">
    <text evidence="1">The sequence shown here is derived from an EMBL/GenBank/DDBJ whole genome shotgun (WGS) entry which is preliminary data.</text>
</comment>
<proteinExistence type="predicted"/>